<keyword evidence="4 8" id="KW-1133">Transmembrane helix</keyword>
<dbReference type="SFLD" id="SFLDS00052">
    <property type="entry name" value="Ferric_Reductase_Domain"/>
    <property type="match status" value="1"/>
</dbReference>
<evidence type="ECO:0000256" key="6">
    <source>
        <dbReference type="ARBA" id="ARBA00023065"/>
    </source>
</evidence>
<dbReference type="EMBL" id="JAVRRG010000022">
    <property type="protein sequence ID" value="KAK5096510.1"/>
    <property type="molecule type" value="Genomic_DNA"/>
</dbReference>
<keyword evidence="3 8" id="KW-0812">Transmembrane</keyword>
<feature type="transmembrane region" description="Helical" evidence="8">
    <location>
        <begin position="95"/>
        <end position="114"/>
    </location>
</feature>
<accession>A0ABR0KHG0</accession>
<evidence type="ECO:0000313" key="11">
    <source>
        <dbReference type="EMBL" id="KAK5096510.1"/>
    </source>
</evidence>
<feature type="transmembrane region" description="Helical" evidence="8">
    <location>
        <begin position="200"/>
        <end position="223"/>
    </location>
</feature>
<dbReference type="InterPro" id="IPR051410">
    <property type="entry name" value="Ferric/Cupric_Reductase"/>
</dbReference>
<evidence type="ECO:0000256" key="5">
    <source>
        <dbReference type="ARBA" id="ARBA00023002"/>
    </source>
</evidence>
<name>A0ABR0KHG0_9EURO</name>
<dbReference type="SUPFAM" id="SSF52343">
    <property type="entry name" value="Ferredoxin reductase-like, C-terminal NADP-linked domain"/>
    <property type="match status" value="1"/>
</dbReference>
<evidence type="ECO:0008006" key="13">
    <source>
        <dbReference type="Google" id="ProtNLM"/>
    </source>
</evidence>
<organism evidence="11 12">
    <name type="scientific">Lithohypha guttulata</name>
    <dbReference type="NCBI Taxonomy" id="1690604"/>
    <lineage>
        <taxon>Eukaryota</taxon>
        <taxon>Fungi</taxon>
        <taxon>Dikarya</taxon>
        <taxon>Ascomycota</taxon>
        <taxon>Pezizomycotina</taxon>
        <taxon>Eurotiomycetes</taxon>
        <taxon>Chaetothyriomycetidae</taxon>
        <taxon>Chaetothyriales</taxon>
        <taxon>Trichomeriaceae</taxon>
        <taxon>Lithohypha</taxon>
    </lineage>
</organism>
<evidence type="ECO:0000259" key="10">
    <source>
        <dbReference type="Pfam" id="PF08030"/>
    </source>
</evidence>
<dbReference type="CDD" id="cd06186">
    <property type="entry name" value="NOX_Duox_like_FAD_NADP"/>
    <property type="match status" value="1"/>
</dbReference>
<keyword evidence="7 8" id="KW-0472">Membrane</keyword>
<keyword evidence="2" id="KW-0813">Transport</keyword>
<evidence type="ECO:0000256" key="1">
    <source>
        <dbReference type="ARBA" id="ARBA00004141"/>
    </source>
</evidence>
<feature type="transmembrane region" description="Helical" evidence="8">
    <location>
        <begin position="260"/>
        <end position="284"/>
    </location>
</feature>
<evidence type="ECO:0000259" key="9">
    <source>
        <dbReference type="Pfam" id="PF01794"/>
    </source>
</evidence>
<feature type="domain" description="Ferric reductase NAD binding" evidence="10">
    <location>
        <begin position="457"/>
        <end position="534"/>
    </location>
</feature>
<evidence type="ECO:0000256" key="2">
    <source>
        <dbReference type="ARBA" id="ARBA00022448"/>
    </source>
</evidence>
<dbReference type="InterPro" id="IPR013130">
    <property type="entry name" value="Fe3_Rdtase_TM_dom"/>
</dbReference>
<gene>
    <name evidence="11" type="ORF">LTR24_002576</name>
</gene>
<evidence type="ECO:0000256" key="3">
    <source>
        <dbReference type="ARBA" id="ARBA00022692"/>
    </source>
</evidence>
<comment type="caution">
    <text evidence="11">The sequence shown here is derived from an EMBL/GenBank/DDBJ whole genome shotgun (WGS) entry which is preliminary data.</text>
</comment>
<keyword evidence="6" id="KW-0406">Ion transport</keyword>
<dbReference type="Proteomes" id="UP001345013">
    <property type="component" value="Unassembled WGS sequence"/>
</dbReference>
<protein>
    <recommendedName>
        <fullName evidence="13">FAD-binding FR-type domain-containing protein</fullName>
    </recommendedName>
</protein>
<proteinExistence type="predicted"/>
<dbReference type="Gene3D" id="3.40.50.80">
    <property type="entry name" value="Nucleotide-binding domain of ferredoxin-NADP reductase (FNR) module"/>
    <property type="match status" value="1"/>
</dbReference>
<dbReference type="PANTHER" id="PTHR32361:SF12">
    <property type="entry name" value="PUTATIVE (AFU_ORTHOLOGUE AFUA_1G14340)-RELATED"/>
    <property type="match status" value="1"/>
</dbReference>
<feature type="transmembrane region" description="Helical" evidence="8">
    <location>
        <begin position="126"/>
        <end position="146"/>
    </location>
</feature>
<evidence type="ECO:0000256" key="8">
    <source>
        <dbReference type="SAM" id="Phobius"/>
    </source>
</evidence>
<dbReference type="Pfam" id="PF01794">
    <property type="entry name" value="Ferric_reduct"/>
    <property type="match status" value="1"/>
</dbReference>
<reference evidence="11 12" key="1">
    <citation type="submission" date="2023-08" db="EMBL/GenBank/DDBJ databases">
        <title>Black Yeasts Isolated from many extreme environments.</title>
        <authorList>
            <person name="Coleine C."/>
            <person name="Stajich J.E."/>
            <person name="Selbmann L."/>
        </authorList>
    </citation>
    <scope>NUCLEOTIDE SEQUENCE [LARGE SCALE GENOMIC DNA]</scope>
    <source>
        <strain evidence="11 12">CCFEE 5885</strain>
    </source>
</reference>
<dbReference type="Pfam" id="PF08030">
    <property type="entry name" value="NAD_binding_6"/>
    <property type="match status" value="1"/>
</dbReference>
<dbReference type="PANTHER" id="PTHR32361">
    <property type="entry name" value="FERRIC/CUPRIC REDUCTASE TRANSMEMBRANE COMPONENT"/>
    <property type="match status" value="1"/>
</dbReference>
<dbReference type="InterPro" id="IPR013121">
    <property type="entry name" value="Fe_red_NAD-bd_6"/>
</dbReference>
<dbReference type="InterPro" id="IPR039261">
    <property type="entry name" value="FNR_nucleotide-bd"/>
</dbReference>
<keyword evidence="5" id="KW-0560">Oxidoreductase</keyword>
<evidence type="ECO:0000256" key="7">
    <source>
        <dbReference type="ARBA" id="ARBA00023136"/>
    </source>
</evidence>
<evidence type="ECO:0000256" key="4">
    <source>
        <dbReference type="ARBA" id="ARBA00022989"/>
    </source>
</evidence>
<dbReference type="SFLD" id="SFLDG01168">
    <property type="entry name" value="Ferric_reductase_subgroup_(FRE"/>
    <property type="match status" value="1"/>
</dbReference>
<feature type="domain" description="Ferric oxidoreductase" evidence="9">
    <location>
        <begin position="130"/>
        <end position="245"/>
    </location>
</feature>
<feature type="transmembrane region" description="Helical" evidence="8">
    <location>
        <begin position="7"/>
        <end position="26"/>
    </location>
</feature>
<keyword evidence="12" id="KW-1185">Reference proteome</keyword>
<evidence type="ECO:0000313" key="12">
    <source>
        <dbReference type="Proteomes" id="UP001345013"/>
    </source>
</evidence>
<sequence length="612" mass="69135">MDQKVTKILFASMFVVALVVLAIRVMHLFQAHLRHIHCIHTSKDEQNYWAYDKVWWLPWLKREIIYAPLGKKRHNREWQLGKAHNYGTLPGRAHTVLLVLYVLSNWIYCTLLPYRQQEMAKTIAEFRGRTGVLAVVNMIPLVLLAGRNNPLIKPLKISFDTFNLFHRWIGRIVVLESVAHVCACAKRGIDASFKSFSSSLFLTSGLVAVLTMMAIVLLSLSVVRHAFYETFLHGHQILAFFAIGGAYVHIDVEHLPALPYIQMVVMAWIFERVLRLTWILYLNIGYKRRETTKVIIEALPGEACRVTFQLPRHTFIRPGSHVYAYLPRFSLWMSHPFSVAWTNPESEPPTGAMFLERDDSSEDASLLNKETLDHAIEAPLNIAALKSPNCLERQSTYSSYITKRQMPPTSLSLICAARTGMTRKIYDAALRAPARTIFTSGFVEGPYAGHDKLASYGTVVMFAGGAGITHHLVQIRHLIASAQHRTVATRKIVLAWSVRDLESLSWVAPWMDEILKLPGRRDMLSMQLFVTKARGPADYVSPSRSIELKGERCNPGKVLDNVLGRRPGEGGRVGACFVSVCGPGAFADEVRRAVRERISRGALDMNEESFTW</sequence>
<comment type="subcellular location">
    <subcellularLocation>
        <location evidence="1">Membrane</location>
        <topology evidence="1">Multi-pass membrane protein</topology>
    </subcellularLocation>
</comment>
<feature type="transmembrane region" description="Helical" evidence="8">
    <location>
        <begin position="230"/>
        <end position="248"/>
    </location>
</feature>